<evidence type="ECO:0000313" key="7">
    <source>
        <dbReference type="EMBL" id="RXN11405.1"/>
    </source>
</evidence>
<dbReference type="SMART" id="SM00241">
    <property type="entry name" value="ZP"/>
    <property type="match status" value="1"/>
</dbReference>
<dbReference type="PRINTS" id="PR00023">
    <property type="entry name" value="ZPELLUCIDA"/>
</dbReference>
<organism evidence="7 8">
    <name type="scientific">Labeo rohita</name>
    <name type="common">Indian major carp</name>
    <name type="synonym">Cyprinus rohita</name>
    <dbReference type="NCBI Taxonomy" id="84645"/>
    <lineage>
        <taxon>Eukaryota</taxon>
        <taxon>Metazoa</taxon>
        <taxon>Chordata</taxon>
        <taxon>Craniata</taxon>
        <taxon>Vertebrata</taxon>
        <taxon>Euteleostomi</taxon>
        <taxon>Actinopterygii</taxon>
        <taxon>Neopterygii</taxon>
        <taxon>Teleostei</taxon>
        <taxon>Ostariophysi</taxon>
        <taxon>Cypriniformes</taxon>
        <taxon>Cyprinidae</taxon>
        <taxon>Labeoninae</taxon>
        <taxon>Labeonini</taxon>
        <taxon>Labeo</taxon>
    </lineage>
</organism>
<proteinExistence type="predicted"/>
<feature type="domain" description="ZP" evidence="6">
    <location>
        <begin position="380"/>
        <end position="625"/>
    </location>
</feature>
<dbReference type="OrthoDB" id="10063988at2759"/>
<dbReference type="STRING" id="84645.A0A498M168"/>
<keyword evidence="8" id="KW-1185">Reference proteome</keyword>
<keyword evidence="4" id="KW-0812">Transmembrane</keyword>
<dbReference type="Pfam" id="PF00100">
    <property type="entry name" value="Zona_pellucida"/>
    <property type="match status" value="1"/>
</dbReference>
<evidence type="ECO:0000259" key="6">
    <source>
        <dbReference type="PROSITE" id="PS51034"/>
    </source>
</evidence>
<dbReference type="InterPro" id="IPR001507">
    <property type="entry name" value="ZP_dom"/>
</dbReference>
<evidence type="ECO:0000256" key="4">
    <source>
        <dbReference type="SAM" id="Phobius"/>
    </source>
</evidence>
<dbReference type="PANTHER" id="PTHR14002">
    <property type="entry name" value="ENDOGLIN/TGF-BETA RECEPTOR TYPE III"/>
    <property type="match status" value="1"/>
</dbReference>
<keyword evidence="2" id="KW-1015">Disulfide bond</keyword>
<feature type="signal peptide" evidence="5">
    <location>
        <begin position="1"/>
        <end position="21"/>
    </location>
</feature>
<keyword evidence="3" id="KW-0325">Glycoprotein</keyword>
<evidence type="ECO:0000256" key="5">
    <source>
        <dbReference type="SAM" id="SignalP"/>
    </source>
</evidence>
<dbReference type="InterPro" id="IPR055356">
    <property type="entry name" value="ZP-N"/>
</dbReference>
<protein>
    <submittedName>
        <fullName evidence="7">CUB and zona pellucida-like domain-containing 1</fullName>
    </submittedName>
</protein>
<evidence type="ECO:0000256" key="3">
    <source>
        <dbReference type="ARBA" id="ARBA00023180"/>
    </source>
</evidence>
<dbReference type="PANTHER" id="PTHR14002:SF59">
    <property type="entry name" value="CUB AND ZONA PELLUCIDA-LIKE DOMAIN-CONTAINING PROTEIN 1-RELATED"/>
    <property type="match status" value="1"/>
</dbReference>
<dbReference type="EMBL" id="QBIY01013144">
    <property type="protein sequence ID" value="RXN11405.1"/>
    <property type="molecule type" value="Genomic_DNA"/>
</dbReference>
<dbReference type="InterPro" id="IPR048290">
    <property type="entry name" value="ZP_chr"/>
</dbReference>
<keyword evidence="1 5" id="KW-0732">Signal</keyword>
<dbReference type="PROSITE" id="PS51034">
    <property type="entry name" value="ZP_2"/>
    <property type="match status" value="1"/>
</dbReference>
<sequence>MAHVAMLLLISLALALGPAVGFYGGSMMFTPGNRFPDGSVEVHFYYRESSRGPCGSQVDWMCKSGSCGILTKSEPVVTDSTSENLWCQSETHMATNVTSNGPFTLSSSGCCWEGNVNGVGGWKLHTHVNTGRRSDTQSPNRSPVSAAIPNIRIPQNCFQSIHLLAHDPDDDVVRCRFNDANCTDCHHHPNIHLQEDSCTLYREGSLDLGVHVFELMLEDYPVSNITVTDDDGVRNSLNNGSNPSALSQVPLQFAVEILPPSQGCVPSVNKPRFLTPTPLHGDVHHAAVGEAHEIILRAQISDSSITDFQVSGPFNMSKTLKSESNGVMVATLTWTPQETDLYRHVPVCFAADTLHSQSEMRCIIVTVAKTRVLSGEANVICKDNSISIVVSKASMDGIDQSWLQLRDPTCSLTSNDTHILGTMSLNTCGTTMDDSGDFIVFKNEINSFENPNAVITRRNQVKFGFSCQYPKMASVSNRYVNHKSDYIFTESSFGTFGYSFEVFTDSSFNRQVDPSLYPVQVQLMDKIYMGIEAHTALPEVTLFVESCRATPEDNPFSAVFYDIIKDGCIKDDTVMIYKANSTKYDFEIQAFKFTGGFDEVYISCSVILCAKDSTNSRCAQGCLDQATRRRRRDVSYETARHYITQGPLRVARQTHNAASNDSGFLHMSTSTGVFAGLFVVSFVVLVGFFVYNSRKTRSIDRMHLLSTL</sequence>
<feature type="chain" id="PRO_5019852371" evidence="5">
    <location>
        <begin position="22"/>
        <end position="708"/>
    </location>
</feature>
<name>A0A498M168_LABRO</name>
<dbReference type="Proteomes" id="UP000290572">
    <property type="component" value="Unassembled WGS sequence"/>
</dbReference>
<evidence type="ECO:0000256" key="2">
    <source>
        <dbReference type="ARBA" id="ARBA00023157"/>
    </source>
</evidence>
<comment type="caution">
    <text evidence="7">The sequence shown here is derived from an EMBL/GenBank/DDBJ whole genome shotgun (WGS) entry which is preliminary data.</text>
</comment>
<keyword evidence="4" id="KW-1133">Transmembrane helix</keyword>
<dbReference type="Gene3D" id="2.60.40.4100">
    <property type="entry name" value="Zona pellucida, ZP-C domain"/>
    <property type="match status" value="1"/>
</dbReference>
<dbReference type="Gene3D" id="2.60.40.3210">
    <property type="entry name" value="Zona pellucida, ZP-N domain"/>
    <property type="match status" value="1"/>
</dbReference>
<dbReference type="InterPro" id="IPR042235">
    <property type="entry name" value="ZP-C_dom"/>
</dbReference>
<dbReference type="InterPro" id="IPR055355">
    <property type="entry name" value="ZP-C"/>
</dbReference>
<evidence type="ECO:0000256" key="1">
    <source>
        <dbReference type="ARBA" id="ARBA00022729"/>
    </source>
</evidence>
<reference evidence="7 8" key="1">
    <citation type="submission" date="2018-03" db="EMBL/GenBank/DDBJ databases">
        <title>Draft genome sequence of Rohu Carp (Labeo rohita).</title>
        <authorList>
            <person name="Das P."/>
            <person name="Kushwaha B."/>
            <person name="Joshi C.G."/>
            <person name="Kumar D."/>
            <person name="Nagpure N.S."/>
            <person name="Sahoo L."/>
            <person name="Das S.P."/>
            <person name="Bit A."/>
            <person name="Patnaik S."/>
            <person name="Meher P.K."/>
            <person name="Jayasankar P."/>
            <person name="Koringa P.G."/>
            <person name="Patel N.V."/>
            <person name="Hinsu A.T."/>
            <person name="Kumar R."/>
            <person name="Pandey M."/>
            <person name="Agarwal S."/>
            <person name="Srivastava S."/>
            <person name="Singh M."/>
            <person name="Iquebal M.A."/>
            <person name="Jaiswal S."/>
            <person name="Angadi U.B."/>
            <person name="Kumar N."/>
            <person name="Raza M."/>
            <person name="Shah T.M."/>
            <person name="Rai A."/>
            <person name="Jena J.K."/>
        </authorList>
    </citation>
    <scope>NUCLEOTIDE SEQUENCE [LARGE SCALE GENOMIC DNA]</scope>
    <source>
        <strain evidence="7">DASCIFA01</strain>
        <tissue evidence="7">Testis</tissue>
    </source>
</reference>
<feature type="transmembrane region" description="Helical" evidence="4">
    <location>
        <begin position="672"/>
        <end position="691"/>
    </location>
</feature>
<evidence type="ECO:0000313" key="8">
    <source>
        <dbReference type="Proteomes" id="UP000290572"/>
    </source>
</evidence>
<gene>
    <name evidence="7" type="ORF">ROHU_030022</name>
</gene>
<accession>A0A498M168</accession>
<dbReference type="AlphaFoldDB" id="A0A498M168"/>
<dbReference type="Pfam" id="PF23344">
    <property type="entry name" value="ZP-N"/>
    <property type="match status" value="1"/>
</dbReference>
<keyword evidence="4" id="KW-0472">Membrane</keyword>